<dbReference type="FunCoup" id="A0A482X2J6">
    <property type="interactions" value="358"/>
</dbReference>
<reference evidence="4 5" key="1">
    <citation type="journal article" date="2017" name="Gigascience">
        <title>Genome sequence of the small brown planthopper, Laodelphax striatellus.</title>
        <authorList>
            <person name="Zhu J."/>
            <person name="Jiang F."/>
            <person name="Wang X."/>
            <person name="Yang P."/>
            <person name="Bao Y."/>
            <person name="Zhao W."/>
            <person name="Wang W."/>
            <person name="Lu H."/>
            <person name="Wang Q."/>
            <person name="Cui N."/>
            <person name="Li J."/>
            <person name="Chen X."/>
            <person name="Luo L."/>
            <person name="Yu J."/>
            <person name="Kang L."/>
            <person name="Cui F."/>
        </authorList>
    </citation>
    <scope>NUCLEOTIDE SEQUENCE [LARGE SCALE GENOMIC DNA]</scope>
    <source>
        <strain evidence="4">Lst14</strain>
    </source>
</reference>
<dbReference type="Gene3D" id="1.20.58.60">
    <property type="match status" value="2"/>
</dbReference>
<evidence type="ECO:0000256" key="1">
    <source>
        <dbReference type="ARBA" id="ARBA00022737"/>
    </source>
</evidence>
<dbReference type="InParanoid" id="A0A482X2J6"/>
<dbReference type="SMR" id="A0A482X2J6"/>
<name>A0A482X2J6_LAOST</name>
<dbReference type="STRING" id="195883.A0A482X2J6"/>
<dbReference type="EMBL" id="QKKF02019422">
    <property type="protein sequence ID" value="RZF40117.1"/>
    <property type="molecule type" value="Genomic_DNA"/>
</dbReference>
<evidence type="ECO:0000256" key="2">
    <source>
        <dbReference type="SAM" id="MobiDB-lite"/>
    </source>
</evidence>
<dbReference type="GO" id="GO:0005546">
    <property type="term" value="F:phosphatidylinositol-4,5-bisphosphate binding"/>
    <property type="evidence" value="ECO:0007669"/>
    <property type="project" value="TreeGrafter"/>
</dbReference>
<sequence length="983" mass="110464">MESPGIAEAVQSRAAVMPGGRDREERPLIIVPVPMESSLSNNNGTVLICRTDKLETCLKYYISILSAESRRQGVTVVVDGQHSSWRMVRVTTRHLALVLGHSLMSLIVLRPDAFWDKQRMDACARIHREGEPIYIPLSRLSKYVDTSQLPEELGGTWVYDHDLWIQNRIQVEDFLKGAERGASELERVRQRISGPKQGIRLSTAEEKLTESAQVFTDTKHLAHKVLQSGKQLLDRVEKDAGISRGAMTPQDTLDTKEKVERLLEIIEGKLALLQEAWEDVQKRIVDAKEVHALEDGVRRVTDWILGSGEMLLNAQHEVGYDVTSAEELRSDHEAVELQCRETYGHYAELLHKIDLLGQTGVQLQEDLKSQRDFMDFVCRSFATRLERRRNVLITSARFFRLVSEYFQMTSDVYESLVMCNKVESLDSAHCTLLQLQESQIDIDAIETALVREGEKLSDLLSMPVKDALGRELQVCYEGDIVNVREILDMTTARRQLFRDSVEMQRLTLQQATFIHDYELDATQAVQWLDDLYRVMLSTHSHVGCNVFEIQMQKDEHQSFQDTAKGTYEYGCQLVNAALTLRQSCKLPLEGNVALSHSLRQSWTRLNTAGQEQMTRLRVSAVFHRTVHQHCKQLKEMMTSVTAIDVEEDAARRRSKTRKLFSNRERLLVEVGRMVRLGRLLRTRLREPLSQEHCEMAERGDIDSDMNGLAIEAVSNKLAEVTNLAEQLDRALCGSESLSSATTTGSANISKLALDENADWYSSVLDKSSESASKATAGGSSSNSSNSQSAGGNEDGSKSEEEFITASECTCTPPSRSSSFHTASEGEVTSPWWEGEQEGEGEQDPPDQEIKEQTAVESPEEVVTSVVENIVVTETHHITLSHKTEDVPLPASMSERHLHREVAAITADEASRDGELNFNSNDALLQDDRGAESRDVESELLQIKQEGEPDINDNIVHDLKEVGQGDIFSYSQQHITRHAMAGVF</sequence>
<dbReference type="GO" id="GO:0010314">
    <property type="term" value="F:phosphatidylinositol-5-phosphate binding"/>
    <property type="evidence" value="ECO:0007669"/>
    <property type="project" value="TreeGrafter"/>
</dbReference>
<evidence type="ECO:0000313" key="4">
    <source>
        <dbReference type="EMBL" id="RZF40117.1"/>
    </source>
</evidence>
<dbReference type="PANTHER" id="PTHR46607:SF1">
    <property type="entry name" value="SEC14 DOMAIN AND SPECTRIN REPEAT-CONTAINING PROTEIN 1"/>
    <property type="match status" value="1"/>
</dbReference>
<dbReference type="AlphaFoldDB" id="A0A482X2J6"/>
<evidence type="ECO:0000259" key="3">
    <source>
        <dbReference type="Pfam" id="PF24915"/>
    </source>
</evidence>
<dbReference type="Proteomes" id="UP000291343">
    <property type="component" value="Unassembled WGS sequence"/>
</dbReference>
<proteinExistence type="predicted"/>
<accession>A0A482X2J6</accession>
<protein>
    <recommendedName>
        <fullName evidence="3">SESTD1-like spectrin repeats region domain-containing protein</fullName>
    </recommendedName>
</protein>
<gene>
    <name evidence="4" type="ORF">LSTR_LSTR011245</name>
</gene>
<dbReference type="Pfam" id="PF24915">
    <property type="entry name" value="Spectrin_SESTD1"/>
    <property type="match status" value="1"/>
</dbReference>
<dbReference type="GO" id="GO:0080025">
    <property type="term" value="F:phosphatidylinositol-3,5-bisphosphate binding"/>
    <property type="evidence" value="ECO:0007669"/>
    <property type="project" value="TreeGrafter"/>
</dbReference>
<comment type="caution">
    <text evidence="4">The sequence shown here is derived from an EMBL/GenBank/DDBJ whole genome shotgun (WGS) entry which is preliminary data.</text>
</comment>
<feature type="compositionally biased region" description="Acidic residues" evidence="2">
    <location>
        <begin position="834"/>
        <end position="846"/>
    </location>
</feature>
<keyword evidence="1" id="KW-0677">Repeat</keyword>
<organism evidence="4 5">
    <name type="scientific">Laodelphax striatellus</name>
    <name type="common">Small brown planthopper</name>
    <name type="synonym">Delphax striatella</name>
    <dbReference type="NCBI Taxonomy" id="195883"/>
    <lineage>
        <taxon>Eukaryota</taxon>
        <taxon>Metazoa</taxon>
        <taxon>Ecdysozoa</taxon>
        <taxon>Arthropoda</taxon>
        <taxon>Hexapoda</taxon>
        <taxon>Insecta</taxon>
        <taxon>Pterygota</taxon>
        <taxon>Neoptera</taxon>
        <taxon>Paraneoptera</taxon>
        <taxon>Hemiptera</taxon>
        <taxon>Auchenorrhyncha</taxon>
        <taxon>Fulgoroidea</taxon>
        <taxon>Delphacidae</taxon>
        <taxon>Criomorphinae</taxon>
        <taxon>Laodelphax</taxon>
    </lineage>
</organism>
<dbReference type="GO" id="GO:0043325">
    <property type="term" value="F:phosphatidylinositol-3,4-bisphosphate binding"/>
    <property type="evidence" value="ECO:0007669"/>
    <property type="project" value="TreeGrafter"/>
</dbReference>
<dbReference type="SUPFAM" id="SSF46966">
    <property type="entry name" value="Spectrin repeat"/>
    <property type="match status" value="2"/>
</dbReference>
<feature type="region of interest" description="Disordered" evidence="2">
    <location>
        <begin position="771"/>
        <end position="859"/>
    </location>
</feature>
<keyword evidence="5" id="KW-1185">Reference proteome</keyword>
<dbReference type="OrthoDB" id="2152335at2759"/>
<dbReference type="GO" id="GO:0070273">
    <property type="term" value="F:phosphatidylinositol-4-phosphate binding"/>
    <property type="evidence" value="ECO:0007669"/>
    <property type="project" value="TreeGrafter"/>
</dbReference>
<feature type="compositionally biased region" description="Low complexity" evidence="2">
    <location>
        <begin position="771"/>
        <end position="791"/>
    </location>
</feature>
<dbReference type="InterPro" id="IPR056804">
    <property type="entry name" value="Spectrin_SESTD1"/>
</dbReference>
<dbReference type="PANTHER" id="PTHR46607">
    <property type="entry name" value="SEC14 DOMAIN AND SPECTRIN REPEAT-CONTAINING PROTEIN 1"/>
    <property type="match status" value="1"/>
</dbReference>
<evidence type="ECO:0000313" key="5">
    <source>
        <dbReference type="Proteomes" id="UP000291343"/>
    </source>
</evidence>
<dbReference type="GO" id="GO:0032266">
    <property type="term" value="F:phosphatidylinositol-3-phosphate binding"/>
    <property type="evidence" value="ECO:0007669"/>
    <property type="project" value="TreeGrafter"/>
</dbReference>
<feature type="domain" description="SESTD1-like spectrin repeats region" evidence="3">
    <location>
        <begin position="394"/>
        <end position="495"/>
    </location>
</feature>
<feature type="compositionally biased region" description="Polar residues" evidence="2">
    <location>
        <begin position="806"/>
        <end position="821"/>
    </location>
</feature>